<dbReference type="Proteomes" id="UP001367508">
    <property type="component" value="Unassembled WGS sequence"/>
</dbReference>
<dbReference type="EMBL" id="JAYMYQ010000004">
    <property type="protein sequence ID" value="KAK7339827.1"/>
    <property type="molecule type" value="Genomic_DNA"/>
</dbReference>
<protein>
    <submittedName>
        <fullName evidence="1">Uncharacterized protein</fullName>
    </submittedName>
</protein>
<accession>A0AAN9QLH6</accession>
<evidence type="ECO:0000313" key="1">
    <source>
        <dbReference type="EMBL" id="KAK7339827.1"/>
    </source>
</evidence>
<comment type="caution">
    <text evidence="1">The sequence shown here is derived from an EMBL/GenBank/DDBJ whole genome shotgun (WGS) entry which is preliminary data.</text>
</comment>
<evidence type="ECO:0000313" key="2">
    <source>
        <dbReference type="Proteomes" id="UP001367508"/>
    </source>
</evidence>
<keyword evidence="2" id="KW-1185">Reference proteome</keyword>
<gene>
    <name evidence="1" type="ORF">VNO77_20513</name>
</gene>
<dbReference type="AlphaFoldDB" id="A0AAN9QLH6"/>
<reference evidence="1 2" key="1">
    <citation type="submission" date="2024-01" db="EMBL/GenBank/DDBJ databases">
        <title>The genomes of 5 underutilized Papilionoideae crops provide insights into root nodulation and disease resistanc.</title>
        <authorList>
            <person name="Jiang F."/>
        </authorList>
    </citation>
    <scope>NUCLEOTIDE SEQUENCE [LARGE SCALE GENOMIC DNA]</scope>
    <source>
        <strain evidence="1">LVBAO_FW01</strain>
        <tissue evidence="1">Leaves</tissue>
    </source>
</reference>
<organism evidence="1 2">
    <name type="scientific">Canavalia gladiata</name>
    <name type="common">Sword bean</name>
    <name type="synonym">Dolichos gladiatus</name>
    <dbReference type="NCBI Taxonomy" id="3824"/>
    <lineage>
        <taxon>Eukaryota</taxon>
        <taxon>Viridiplantae</taxon>
        <taxon>Streptophyta</taxon>
        <taxon>Embryophyta</taxon>
        <taxon>Tracheophyta</taxon>
        <taxon>Spermatophyta</taxon>
        <taxon>Magnoliopsida</taxon>
        <taxon>eudicotyledons</taxon>
        <taxon>Gunneridae</taxon>
        <taxon>Pentapetalae</taxon>
        <taxon>rosids</taxon>
        <taxon>fabids</taxon>
        <taxon>Fabales</taxon>
        <taxon>Fabaceae</taxon>
        <taxon>Papilionoideae</taxon>
        <taxon>50 kb inversion clade</taxon>
        <taxon>NPAAA clade</taxon>
        <taxon>indigoferoid/millettioid clade</taxon>
        <taxon>Phaseoleae</taxon>
        <taxon>Canavalia</taxon>
    </lineage>
</organism>
<name>A0AAN9QLH6_CANGL</name>
<proteinExistence type="predicted"/>
<sequence>MVPKTIDGDVKGLVVLDLLSGDPEIKAISFTPIEAVRGPFRLEPYVTYTIFQHASTQRKAPLIVSQVATPPCKISIRNIPNTKACAHDLPSNYTSYFPGSSTIIWPLAKGSIDLEFVNNMQVPRRACVRRHRMCMCNRPRSQRACA</sequence>